<reference evidence="3" key="1">
    <citation type="journal article" date="2014" name="Genome Announc.">
        <title>Draft genome sequence of Weissella oryzae SG25T, isolated from fermented rice grains.</title>
        <authorList>
            <person name="Tanizawa Y."/>
            <person name="Fujisawa T."/>
            <person name="Mochizuki T."/>
            <person name="Kaminuma E."/>
            <person name="Suzuki Y."/>
            <person name="Nakamura Y."/>
            <person name="Tohno M."/>
        </authorList>
    </citation>
    <scope>NUCLEOTIDE SEQUENCE [LARGE SCALE GENOMIC DNA]</scope>
    <source>
        <strain evidence="3">DSM 25784 / JCM 18191 / LMG 30913 / SG25</strain>
    </source>
</reference>
<dbReference type="EMBL" id="DF820489">
    <property type="protein sequence ID" value="GAK30940.1"/>
    <property type="molecule type" value="Genomic_DNA"/>
</dbReference>
<dbReference type="Pfam" id="PF24710">
    <property type="entry name" value="DUF7671"/>
    <property type="match status" value="1"/>
</dbReference>
<gene>
    <name evidence="2" type="ORF">WOSG25_060600</name>
</gene>
<evidence type="ECO:0000259" key="1">
    <source>
        <dbReference type="Pfam" id="PF24710"/>
    </source>
</evidence>
<dbReference type="InterPro" id="IPR056088">
    <property type="entry name" value="DUF7671"/>
</dbReference>
<keyword evidence="3" id="KW-1185">Reference proteome</keyword>
<dbReference type="AlphaFoldDB" id="A0A069CSZ8"/>
<accession>A0A069CSZ8</accession>
<dbReference type="eggNOG" id="ENOG50348YF">
    <property type="taxonomic scope" value="Bacteria"/>
</dbReference>
<dbReference type="OrthoDB" id="2142474at2"/>
<evidence type="ECO:0000313" key="3">
    <source>
        <dbReference type="Proteomes" id="UP000030643"/>
    </source>
</evidence>
<organism evidence="2 3">
    <name type="scientific">Weissella oryzae (strain DSM 25784 / JCM 18191 / LMG 30913 / SG25)</name>
    <dbReference type="NCBI Taxonomy" id="1329250"/>
    <lineage>
        <taxon>Bacteria</taxon>
        <taxon>Bacillati</taxon>
        <taxon>Bacillota</taxon>
        <taxon>Bacilli</taxon>
        <taxon>Lactobacillales</taxon>
        <taxon>Lactobacillaceae</taxon>
        <taxon>Weissella</taxon>
    </lineage>
</organism>
<sequence>MVDKYKTASLVGLVVQQDNTGNFVPSKTELMASDFHTWRIGKHTKGRLSGPGQLFLTENNLTVVLLASQDLPFKQRHDFVPMGRFLPHKVQTEVLENILENYEKIIKNSK</sequence>
<dbReference type="RefSeq" id="WP_027699000.1">
    <property type="nucleotide sequence ID" value="NZ_DF820489.1"/>
</dbReference>
<feature type="domain" description="DUF7671" evidence="1">
    <location>
        <begin position="3"/>
        <end position="98"/>
    </location>
</feature>
<proteinExistence type="predicted"/>
<dbReference type="STRING" id="1329250.WOSG25_060600"/>
<evidence type="ECO:0000313" key="2">
    <source>
        <dbReference type="EMBL" id="GAK30940.1"/>
    </source>
</evidence>
<protein>
    <recommendedName>
        <fullName evidence="1">DUF7671 domain-containing protein</fullName>
    </recommendedName>
</protein>
<name>A0A069CSZ8_WEIOS</name>
<dbReference type="Proteomes" id="UP000030643">
    <property type="component" value="Unassembled WGS sequence"/>
</dbReference>